<dbReference type="Gene3D" id="1.20.58.90">
    <property type="match status" value="1"/>
</dbReference>
<dbReference type="GO" id="GO:0048487">
    <property type="term" value="F:beta-tubulin binding"/>
    <property type="evidence" value="ECO:0007669"/>
    <property type="project" value="InterPro"/>
</dbReference>
<dbReference type="PANTHER" id="PTHR21500">
    <property type="entry name" value="TUBULIN-SPECIFIC CHAPERONE A"/>
    <property type="match status" value="1"/>
</dbReference>
<evidence type="ECO:0000256" key="2">
    <source>
        <dbReference type="ARBA" id="ARBA00023186"/>
    </source>
</evidence>
<dbReference type="Pfam" id="PF02970">
    <property type="entry name" value="TBCA"/>
    <property type="match status" value="1"/>
</dbReference>
<evidence type="ECO:0000313" key="6">
    <source>
        <dbReference type="Proteomes" id="UP000886520"/>
    </source>
</evidence>
<dbReference type="FunFam" id="1.20.58.90:FF:000011">
    <property type="entry name" value="Tubulin-specific chaperone A"/>
    <property type="match status" value="1"/>
</dbReference>
<keyword evidence="2 3" id="KW-0143">Chaperone</keyword>
<dbReference type="GO" id="GO:0005874">
    <property type="term" value="C:microtubule"/>
    <property type="evidence" value="ECO:0007669"/>
    <property type="project" value="UniProtKB-KW"/>
</dbReference>
<dbReference type="EMBL" id="JABFUD020000024">
    <property type="protein sequence ID" value="KAI5060221.1"/>
    <property type="molecule type" value="Genomic_DNA"/>
</dbReference>
<comment type="caution">
    <text evidence="5">The sequence shown here is derived from an EMBL/GenBank/DDBJ whole genome shotgun (WGS) entry which is preliminary data.</text>
</comment>
<dbReference type="GO" id="GO:0007021">
    <property type="term" value="P:tubulin complex assembly"/>
    <property type="evidence" value="ECO:0007669"/>
    <property type="project" value="UniProtKB-UniRule"/>
</dbReference>
<organism evidence="5 6">
    <name type="scientific">Adiantum capillus-veneris</name>
    <name type="common">Maidenhair fern</name>
    <dbReference type="NCBI Taxonomy" id="13818"/>
    <lineage>
        <taxon>Eukaryota</taxon>
        <taxon>Viridiplantae</taxon>
        <taxon>Streptophyta</taxon>
        <taxon>Embryophyta</taxon>
        <taxon>Tracheophyta</taxon>
        <taxon>Polypodiopsida</taxon>
        <taxon>Polypodiidae</taxon>
        <taxon>Polypodiales</taxon>
        <taxon>Pteridineae</taxon>
        <taxon>Pteridaceae</taxon>
        <taxon>Vittarioideae</taxon>
        <taxon>Adiantum</taxon>
    </lineage>
</organism>
<dbReference type="InterPro" id="IPR036126">
    <property type="entry name" value="TBCA_sf"/>
</dbReference>
<sequence>MAATMKSLRIKTGSCKRLLKELQAYEKEVERETAKTGRMKDDGADPHDLKQQESVLAESKMMIPDCTKRLEVALGDLQAILEEAEAESAHGSEEIEEAKKLVSEVEARIDH</sequence>
<protein>
    <recommendedName>
        <fullName evidence="3">Tubulin-specific chaperone A</fullName>
    </recommendedName>
</protein>
<evidence type="ECO:0000256" key="1">
    <source>
        <dbReference type="ARBA" id="ARBA00006806"/>
    </source>
</evidence>
<evidence type="ECO:0000256" key="3">
    <source>
        <dbReference type="RuleBase" id="RU364030"/>
    </source>
</evidence>
<keyword evidence="3" id="KW-0493">Microtubule</keyword>
<dbReference type="OrthoDB" id="296187at2759"/>
<dbReference type="PANTHER" id="PTHR21500:SF0">
    <property type="entry name" value="TUBULIN-SPECIFIC CHAPERONE A"/>
    <property type="match status" value="1"/>
</dbReference>
<dbReference type="GO" id="GO:0007023">
    <property type="term" value="P:post-chaperonin tubulin folding pathway"/>
    <property type="evidence" value="ECO:0007669"/>
    <property type="project" value="UniProtKB-UniRule"/>
</dbReference>
<evidence type="ECO:0000313" key="5">
    <source>
        <dbReference type="EMBL" id="KAI5060221.1"/>
    </source>
</evidence>
<accession>A0A9D4Z584</accession>
<comment type="subcellular location">
    <subcellularLocation>
        <location evidence="3">Cytoplasm</location>
        <location evidence="3">Cytoskeleton</location>
    </subcellularLocation>
</comment>
<comment type="similarity">
    <text evidence="1 3">Belongs to the TBCA family.</text>
</comment>
<keyword evidence="4" id="KW-0175">Coiled coil</keyword>
<keyword evidence="6" id="KW-1185">Reference proteome</keyword>
<dbReference type="GO" id="GO:0005829">
    <property type="term" value="C:cytosol"/>
    <property type="evidence" value="ECO:0007669"/>
    <property type="project" value="TreeGrafter"/>
</dbReference>
<feature type="coiled-coil region" evidence="4">
    <location>
        <begin position="67"/>
        <end position="101"/>
    </location>
</feature>
<evidence type="ECO:0000256" key="4">
    <source>
        <dbReference type="SAM" id="Coils"/>
    </source>
</evidence>
<comment type="subunit">
    <text evidence="3">Supercomplex made of cofactors A to E. Cofactors A and D function by capturing and stabilizing tubulin in a quasi-native conformation. Cofactor E binds to the cofactor D-tubulin complex; interaction with cofactor C then causes the release of tubulin polypeptides that are committed to the native state.</text>
</comment>
<feature type="coiled-coil region" evidence="4">
    <location>
        <begin position="15"/>
        <end position="42"/>
    </location>
</feature>
<name>A0A9D4Z584_ADICA</name>
<dbReference type="InterPro" id="IPR004226">
    <property type="entry name" value="TBCA"/>
</dbReference>
<keyword evidence="3" id="KW-0963">Cytoplasm</keyword>
<proteinExistence type="inferred from homology"/>
<gene>
    <name evidence="5" type="ORF">GOP47_0024641</name>
</gene>
<keyword evidence="3" id="KW-0206">Cytoskeleton</keyword>
<reference evidence="5" key="1">
    <citation type="submission" date="2021-01" db="EMBL/GenBank/DDBJ databases">
        <title>Adiantum capillus-veneris genome.</title>
        <authorList>
            <person name="Fang Y."/>
            <person name="Liao Q."/>
        </authorList>
    </citation>
    <scope>NUCLEOTIDE SEQUENCE</scope>
    <source>
        <strain evidence="5">H3</strain>
        <tissue evidence="5">Leaf</tissue>
    </source>
</reference>
<dbReference type="SUPFAM" id="SSF46988">
    <property type="entry name" value="Tubulin chaperone cofactor A"/>
    <property type="match status" value="1"/>
</dbReference>
<dbReference type="Proteomes" id="UP000886520">
    <property type="component" value="Chromosome 24"/>
</dbReference>
<dbReference type="AlphaFoldDB" id="A0A9D4Z584"/>